<dbReference type="Proteomes" id="UP000054324">
    <property type="component" value="Unassembled WGS sequence"/>
</dbReference>
<gene>
    <name evidence="1" type="ORF">T265_05980</name>
</gene>
<name>A0A074ZHT9_OPIVI</name>
<dbReference type="GeneID" id="20320162"/>
<sequence>MRQAPGAEVGKNTLPVTTEVCHGLLVCAKNVYDNFLHVKSGLSETHRSNRVDRLAEHLNGFDFSLESLARGETLVYKIHLVYLRSTDIFLQQITFVQNHDHLVACNFADYETLCSLCLETFGNIDNQKHDINYLGS</sequence>
<dbReference type="EMBL" id="KL596737">
    <property type="protein sequence ID" value="KER26848.1"/>
    <property type="molecule type" value="Genomic_DNA"/>
</dbReference>
<protein>
    <submittedName>
        <fullName evidence="1">Uncharacterized protein</fullName>
    </submittedName>
</protein>
<reference evidence="1 2" key="1">
    <citation type="submission" date="2013-11" db="EMBL/GenBank/DDBJ databases">
        <title>Opisthorchis viverrini - life in the bile duct.</title>
        <authorList>
            <person name="Young N.D."/>
            <person name="Nagarajan N."/>
            <person name="Lin S.J."/>
            <person name="Korhonen P.K."/>
            <person name="Jex A.R."/>
            <person name="Hall R.S."/>
            <person name="Safavi-Hemami H."/>
            <person name="Kaewkong W."/>
            <person name="Bertrand D."/>
            <person name="Gao S."/>
            <person name="Seet Q."/>
            <person name="Wongkham S."/>
            <person name="Teh B.T."/>
            <person name="Wongkham C."/>
            <person name="Intapan P.M."/>
            <person name="Maleewong W."/>
            <person name="Yang X."/>
            <person name="Hu M."/>
            <person name="Wang Z."/>
            <person name="Hofmann A."/>
            <person name="Sternberg P.W."/>
            <person name="Tan P."/>
            <person name="Wang J."/>
            <person name="Gasser R.B."/>
        </authorList>
    </citation>
    <scope>NUCLEOTIDE SEQUENCE [LARGE SCALE GENOMIC DNA]</scope>
</reference>
<dbReference type="KEGG" id="ovi:T265_05980"/>
<organism evidence="1 2">
    <name type="scientific">Opisthorchis viverrini</name>
    <name type="common">Southeast Asian liver fluke</name>
    <dbReference type="NCBI Taxonomy" id="6198"/>
    <lineage>
        <taxon>Eukaryota</taxon>
        <taxon>Metazoa</taxon>
        <taxon>Spiralia</taxon>
        <taxon>Lophotrochozoa</taxon>
        <taxon>Platyhelminthes</taxon>
        <taxon>Trematoda</taxon>
        <taxon>Digenea</taxon>
        <taxon>Opisthorchiida</taxon>
        <taxon>Opisthorchiata</taxon>
        <taxon>Opisthorchiidae</taxon>
        <taxon>Opisthorchis</taxon>
    </lineage>
</organism>
<dbReference type="CTD" id="20320162"/>
<evidence type="ECO:0000313" key="1">
    <source>
        <dbReference type="EMBL" id="KER26848.1"/>
    </source>
</evidence>
<proteinExistence type="predicted"/>
<accession>A0A074ZHT9</accession>
<evidence type="ECO:0000313" key="2">
    <source>
        <dbReference type="Proteomes" id="UP000054324"/>
    </source>
</evidence>
<keyword evidence="2" id="KW-1185">Reference proteome</keyword>
<dbReference type="AlphaFoldDB" id="A0A074ZHT9"/>
<dbReference type="RefSeq" id="XP_009169396.1">
    <property type="nucleotide sequence ID" value="XM_009171132.1"/>
</dbReference>